<dbReference type="EMBL" id="JAGGNH010000003">
    <property type="protein sequence ID" value="KAJ0977733.1"/>
    <property type="molecule type" value="Genomic_DNA"/>
</dbReference>
<evidence type="ECO:0000259" key="2">
    <source>
        <dbReference type="Pfam" id="PF08718"/>
    </source>
</evidence>
<dbReference type="PANTHER" id="PTHR10219">
    <property type="entry name" value="GLYCOLIPID TRANSFER PROTEIN-RELATED"/>
    <property type="match status" value="1"/>
</dbReference>
<dbReference type="Pfam" id="PF08718">
    <property type="entry name" value="GLTP"/>
    <property type="match status" value="1"/>
</dbReference>
<dbReference type="OrthoDB" id="205255at2759"/>
<name>A0A9D5HIK8_9LILI</name>
<organism evidence="3 4">
    <name type="scientific">Dioscorea zingiberensis</name>
    <dbReference type="NCBI Taxonomy" id="325984"/>
    <lineage>
        <taxon>Eukaryota</taxon>
        <taxon>Viridiplantae</taxon>
        <taxon>Streptophyta</taxon>
        <taxon>Embryophyta</taxon>
        <taxon>Tracheophyta</taxon>
        <taxon>Spermatophyta</taxon>
        <taxon>Magnoliopsida</taxon>
        <taxon>Liliopsida</taxon>
        <taxon>Dioscoreales</taxon>
        <taxon>Dioscoreaceae</taxon>
        <taxon>Dioscorea</taxon>
    </lineage>
</organism>
<comment type="caution">
    <text evidence="3">The sequence shown here is derived from an EMBL/GenBank/DDBJ whole genome shotgun (WGS) entry which is preliminary data.</text>
</comment>
<dbReference type="GO" id="GO:1902387">
    <property type="term" value="F:ceramide 1-phosphate binding"/>
    <property type="evidence" value="ECO:0007669"/>
    <property type="project" value="TreeGrafter"/>
</dbReference>
<dbReference type="GO" id="GO:1902388">
    <property type="term" value="F:ceramide 1-phosphate transfer activity"/>
    <property type="evidence" value="ECO:0007669"/>
    <property type="project" value="TreeGrafter"/>
</dbReference>
<reference evidence="3" key="1">
    <citation type="submission" date="2021-03" db="EMBL/GenBank/DDBJ databases">
        <authorList>
            <person name="Li Z."/>
            <person name="Yang C."/>
        </authorList>
    </citation>
    <scope>NUCLEOTIDE SEQUENCE</scope>
    <source>
        <strain evidence="3">Dzin_1.0</strain>
        <tissue evidence="3">Leaf</tissue>
    </source>
</reference>
<accession>A0A9D5HIK8</accession>
<proteinExistence type="predicted"/>
<protein>
    <recommendedName>
        <fullName evidence="2">Glycolipid transfer protein domain-containing protein</fullName>
    </recommendedName>
</protein>
<reference evidence="3" key="2">
    <citation type="journal article" date="2022" name="Hortic Res">
        <title>The genome of Dioscorea zingiberensis sheds light on the biosynthesis, origin and evolution of the medicinally important diosgenin saponins.</title>
        <authorList>
            <person name="Li Y."/>
            <person name="Tan C."/>
            <person name="Li Z."/>
            <person name="Guo J."/>
            <person name="Li S."/>
            <person name="Chen X."/>
            <person name="Wang C."/>
            <person name="Dai X."/>
            <person name="Yang H."/>
            <person name="Song W."/>
            <person name="Hou L."/>
            <person name="Xu J."/>
            <person name="Tong Z."/>
            <person name="Xu A."/>
            <person name="Yuan X."/>
            <person name="Wang W."/>
            <person name="Yang Q."/>
            <person name="Chen L."/>
            <person name="Sun Z."/>
            <person name="Wang K."/>
            <person name="Pan B."/>
            <person name="Chen J."/>
            <person name="Bao Y."/>
            <person name="Liu F."/>
            <person name="Qi X."/>
            <person name="Gang D.R."/>
            <person name="Wen J."/>
            <person name="Li J."/>
        </authorList>
    </citation>
    <scope>NUCLEOTIDE SEQUENCE</scope>
    <source>
        <strain evidence="3">Dzin_1.0</strain>
    </source>
</reference>
<keyword evidence="4" id="KW-1185">Reference proteome</keyword>
<dbReference type="SUPFAM" id="SSF110004">
    <property type="entry name" value="Glycolipid transfer protein, GLTP"/>
    <property type="match status" value="1"/>
</dbReference>
<dbReference type="InterPro" id="IPR014830">
    <property type="entry name" value="Glycolipid_transfer_prot_dom"/>
</dbReference>
<dbReference type="Proteomes" id="UP001085076">
    <property type="component" value="Miscellaneous, Linkage group lg03"/>
</dbReference>
<evidence type="ECO:0000313" key="4">
    <source>
        <dbReference type="Proteomes" id="UP001085076"/>
    </source>
</evidence>
<dbReference type="AlphaFoldDB" id="A0A9D5HIK8"/>
<dbReference type="GO" id="GO:0005829">
    <property type="term" value="C:cytosol"/>
    <property type="evidence" value="ECO:0007669"/>
    <property type="project" value="TreeGrafter"/>
</dbReference>
<sequence length="94" mass="10821">MDFLVELFRNLLEHQDWTMSQAGTDSCGKTLKKWHGWLASSSFTLAMKLAPDRNKLVERLVAKYNSDQAKVFNGLHRLKQRLRLPPLPISSPLQ</sequence>
<evidence type="ECO:0000313" key="3">
    <source>
        <dbReference type="EMBL" id="KAJ0977733.1"/>
    </source>
</evidence>
<gene>
    <name evidence="3" type="ORF">J5N97_013207</name>
</gene>
<feature type="domain" description="Glycolipid transfer protein" evidence="2">
    <location>
        <begin position="1"/>
        <end position="60"/>
    </location>
</feature>
<evidence type="ECO:0000256" key="1">
    <source>
        <dbReference type="ARBA" id="ARBA00022448"/>
    </source>
</evidence>
<dbReference type="PANTHER" id="PTHR10219:SF25">
    <property type="entry name" value="PLECKSTRIN HOMOLOGY DOMAIN-CONTAINING FAMILY A MEMBER 8"/>
    <property type="match status" value="1"/>
</dbReference>
<dbReference type="InterPro" id="IPR036497">
    <property type="entry name" value="GLTP_sf"/>
</dbReference>
<keyword evidence="1" id="KW-0813">Transport</keyword>
<dbReference type="GO" id="GO:0016020">
    <property type="term" value="C:membrane"/>
    <property type="evidence" value="ECO:0007669"/>
    <property type="project" value="TreeGrafter"/>
</dbReference>
<dbReference type="Gene3D" id="1.10.3520.10">
    <property type="entry name" value="Glycolipid transfer protein"/>
    <property type="match status" value="1"/>
</dbReference>